<dbReference type="InterPro" id="IPR000836">
    <property type="entry name" value="PRTase_dom"/>
</dbReference>
<dbReference type="PANTHER" id="PTHR19278">
    <property type="entry name" value="OROTATE PHOSPHORIBOSYLTRANSFERASE"/>
    <property type="match status" value="1"/>
</dbReference>
<dbReference type="CDD" id="cd06223">
    <property type="entry name" value="PRTases_typeI"/>
    <property type="match status" value="1"/>
</dbReference>
<gene>
    <name evidence="6 7" type="primary">pyrE</name>
    <name evidence="7" type="ORF">AB6A68_09390</name>
</gene>
<comment type="function">
    <text evidence="6">Catalyzes the transfer of a ribosyl phosphate group from 5-phosphoribose 1-diphosphate to orotate, leading to the formation of orotidine monophosphate (OMP).</text>
</comment>
<dbReference type="HAMAP" id="MF_01208">
    <property type="entry name" value="PyrE"/>
    <property type="match status" value="1"/>
</dbReference>
<organism evidence="7 8">
    <name type="scientific">Ferrimicrobium acidiphilum</name>
    <dbReference type="NCBI Taxonomy" id="121039"/>
    <lineage>
        <taxon>Bacteria</taxon>
        <taxon>Bacillati</taxon>
        <taxon>Actinomycetota</taxon>
        <taxon>Acidimicrobiia</taxon>
        <taxon>Acidimicrobiales</taxon>
        <taxon>Acidimicrobiaceae</taxon>
        <taxon>Ferrimicrobium</taxon>
    </lineage>
</organism>
<keyword evidence="4 6" id="KW-0808">Transferase</keyword>
<feature type="binding site" evidence="6">
    <location>
        <position position="106"/>
    </location>
    <ligand>
        <name>5-phospho-alpha-D-ribose 1-diphosphate</name>
        <dbReference type="ChEBI" id="CHEBI:58017"/>
        <note>ligand shared between dimeric partners</note>
    </ligand>
</feature>
<dbReference type="NCBIfam" id="TIGR00336">
    <property type="entry name" value="pyrE"/>
    <property type="match status" value="1"/>
</dbReference>
<evidence type="ECO:0000256" key="3">
    <source>
        <dbReference type="ARBA" id="ARBA00022676"/>
    </source>
</evidence>
<evidence type="ECO:0000256" key="6">
    <source>
        <dbReference type="HAMAP-Rule" id="MF_01208"/>
    </source>
</evidence>
<feature type="binding site" evidence="6">
    <location>
        <position position="132"/>
    </location>
    <ligand>
        <name>orotate</name>
        <dbReference type="ChEBI" id="CHEBI:30839"/>
    </ligand>
</feature>
<protein>
    <recommendedName>
        <fullName evidence="2 6">Orotate phosphoribosyltransferase</fullName>
        <shortName evidence="6">OPRT</shortName>
        <shortName evidence="6">OPRTase</shortName>
        <ecNumber evidence="2 6">2.4.2.10</ecNumber>
    </recommendedName>
</protein>
<sequence>MELTTAHLAAARAELIAGIKEYAITYGDFTLKSGRHSSWFIDTKRAICRHPILFRMAQLSLVALLDEVTAIGGLTMGADPVAFATATLGQAEGRPIGAFSVRKEVKEYGQGGRIAGALDQSDRVCVVEDTPSRGTSLLAAIEAVQATGATVVQALAIVDRGGTAASVVSPIPFVALVSAPELGLPYEGGLEPTT</sequence>
<comment type="subunit">
    <text evidence="6">Homodimer.</text>
</comment>
<feature type="binding site" evidence="6">
    <location>
        <position position="102"/>
    </location>
    <ligand>
        <name>5-phospho-alpha-D-ribose 1-diphosphate</name>
        <dbReference type="ChEBI" id="CHEBI:58017"/>
        <note>ligand shared between dimeric partners</note>
    </ligand>
</feature>
<accession>A0ABV3Y3E8</accession>
<keyword evidence="8" id="KW-1185">Reference proteome</keyword>
<comment type="cofactor">
    <cofactor evidence="6">
        <name>Mg(2+)</name>
        <dbReference type="ChEBI" id="CHEBI:18420"/>
    </cofactor>
</comment>
<evidence type="ECO:0000256" key="1">
    <source>
        <dbReference type="ARBA" id="ARBA00004889"/>
    </source>
</evidence>
<dbReference type="Gene3D" id="3.40.50.2020">
    <property type="match status" value="1"/>
</dbReference>
<evidence type="ECO:0000313" key="7">
    <source>
        <dbReference type="EMBL" id="MEX6430050.1"/>
    </source>
</evidence>
<comment type="caution">
    <text evidence="6">Lacks conserved residue(s) required for the propagation of feature annotation.</text>
</comment>
<comment type="catalytic activity">
    <reaction evidence="6">
        <text>orotidine 5'-phosphate + diphosphate = orotate + 5-phospho-alpha-D-ribose 1-diphosphate</text>
        <dbReference type="Rhea" id="RHEA:10380"/>
        <dbReference type="ChEBI" id="CHEBI:30839"/>
        <dbReference type="ChEBI" id="CHEBI:33019"/>
        <dbReference type="ChEBI" id="CHEBI:57538"/>
        <dbReference type="ChEBI" id="CHEBI:58017"/>
        <dbReference type="EC" id="2.4.2.10"/>
    </reaction>
</comment>
<feature type="binding site" description="in other chain" evidence="6">
    <location>
        <begin position="128"/>
        <end position="136"/>
    </location>
    <ligand>
        <name>5-phospho-alpha-D-ribose 1-diphosphate</name>
        <dbReference type="ChEBI" id="CHEBI:58017"/>
        <note>ligand shared between dimeric partners</note>
    </ligand>
</feature>
<keyword evidence="6" id="KW-0460">Magnesium</keyword>
<evidence type="ECO:0000313" key="8">
    <source>
        <dbReference type="Proteomes" id="UP001560267"/>
    </source>
</evidence>
<dbReference type="Proteomes" id="UP001560267">
    <property type="component" value="Unassembled WGS sequence"/>
</dbReference>
<comment type="caution">
    <text evidence="7">The sequence shown here is derived from an EMBL/GenBank/DDBJ whole genome shotgun (WGS) entry which is preliminary data.</text>
</comment>
<proteinExistence type="inferred from homology"/>
<feature type="binding site" description="in other chain" evidence="6">
    <location>
        <position position="103"/>
    </location>
    <ligand>
        <name>5-phospho-alpha-D-ribose 1-diphosphate</name>
        <dbReference type="ChEBI" id="CHEBI:58017"/>
        <note>ligand shared between dimeric partners</note>
    </ligand>
</feature>
<dbReference type="InterPro" id="IPR004467">
    <property type="entry name" value="Or_phspho_trans_dom"/>
</dbReference>
<feature type="binding site" description="in other chain" evidence="6">
    <location>
        <position position="32"/>
    </location>
    <ligand>
        <name>5-phospho-alpha-D-ribose 1-diphosphate</name>
        <dbReference type="ChEBI" id="CHEBI:58017"/>
        <note>ligand shared between dimeric partners</note>
    </ligand>
</feature>
<dbReference type="SUPFAM" id="SSF53271">
    <property type="entry name" value="PRTase-like"/>
    <property type="match status" value="1"/>
</dbReference>
<keyword evidence="5 6" id="KW-0665">Pyrimidine biosynthesis</keyword>
<keyword evidence="3 6" id="KW-0328">Glycosyltransferase</keyword>
<reference evidence="7 8" key="1">
    <citation type="submission" date="2024-07" db="EMBL/GenBank/DDBJ databases">
        <title>Draft Genome Sequence of Ferrimicrobium acidiphilum Strain YE2023, Isolated from a Pulp of Bioleach Reactor.</title>
        <authorList>
            <person name="Elkina Y.A."/>
            <person name="Bulaeva A.G."/>
            <person name="Beletsky A.V."/>
            <person name="Mardanov A.V."/>
        </authorList>
    </citation>
    <scope>NUCLEOTIDE SEQUENCE [LARGE SCALE GENOMIC DNA]</scope>
    <source>
        <strain evidence="7 8">YE2023</strain>
    </source>
</reference>
<evidence type="ECO:0000256" key="4">
    <source>
        <dbReference type="ARBA" id="ARBA00022679"/>
    </source>
</evidence>
<dbReference type="EC" id="2.4.2.10" evidence="2 6"/>
<dbReference type="EMBL" id="JBFSHR010000033">
    <property type="protein sequence ID" value="MEX6430050.1"/>
    <property type="molecule type" value="Genomic_DNA"/>
</dbReference>
<dbReference type="InterPro" id="IPR023031">
    <property type="entry name" value="OPRT"/>
</dbReference>
<dbReference type="GO" id="GO:0004588">
    <property type="term" value="F:orotate phosphoribosyltransferase activity"/>
    <property type="evidence" value="ECO:0007669"/>
    <property type="project" value="UniProtKB-EC"/>
</dbReference>
<dbReference type="RefSeq" id="WP_298383701.1">
    <property type="nucleotide sequence ID" value="NZ_JBFSHR010000033.1"/>
</dbReference>
<evidence type="ECO:0000256" key="5">
    <source>
        <dbReference type="ARBA" id="ARBA00022975"/>
    </source>
</evidence>
<dbReference type="InterPro" id="IPR029057">
    <property type="entry name" value="PRTase-like"/>
</dbReference>
<comment type="similarity">
    <text evidence="6">Belongs to the purine/pyrimidine phosphoribosyltransferase family. PyrE subfamily.</text>
</comment>
<comment type="pathway">
    <text evidence="1 6">Pyrimidine metabolism; UMP biosynthesis via de novo pathway; UMP from orotate: step 1/2.</text>
</comment>
<feature type="binding site" evidence="6">
    <location>
        <position position="160"/>
    </location>
    <ligand>
        <name>orotate</name>
        <dbReference type="ChEBI" id="CHEBI:30839"/>
    </ligand>
</feature>
<name>A0ABV3Y3E8_9ACTN</name>
<dbReference type="PANTHER" id="PTHR19278:SF9">
    <property type="entry name" value="URIDINE 5'-MONOPHOSPHATE SYNTHASE"/>
    <property type="match status" value="1"/>
</dbReference>
<evidence type="ECO:0000256" key="2">
    <source>
        <dbReference type="ARBA" id="ARBA00011971"/>
    </source>
</evidence>